<dbReference type="Proteomes" id="UP000248090">
    <property type="component" value="Unassembled WGS sequence"/>
</dbReference>
<evidence type="ECO:0000313" key="3">
    <source>
        <dbReference type="Proteomes" id="UP000248090"/>
    </source>
</evidence>
<protein>
    <recommendedName>
        <fullName evidence="1">DUF6602 domain-containing protein</fullName>
    </recommendedName>
</protein>
<gene>
    <name evidence="2" type="ORF">WH50_17740</name>
</gene>
<dbReference type="EMBL" id="LAPT01000091">
    <property type="protein sequence ID" value="PXF29962.1"/>
    <property type="molecule type" value="Genomic_DNA"/>
</dbReference>
<keyword evidence="3" id="KW-1185">Reference proteome</keyword>
<name>A0ABX5LTI1_9GAMM</name>
<proteinExistence type="predicted"/>
<comment type="caution">
    <text evidence="2">The sequence shown here is derived from an EMBL/GenBank/DDBJ whole genome shotgun (WGS) entry which is preliminary data.</text>
</comment>
<organism evidence="2 3">
    <name type="scientific">Pokkaliibacter plantistimulans</name>
    <dbReference type="NCBI Taxonomy" id="1635171"/>
    <lineage>
        <taxon>Bacteria</taxon>
        <taxon>Pseudomonadati</taxon>
        <taxon>Pseudomonadota</taxon>
        <taxon>Gammaproteobacteria</taxon>
        <taxon>Oceanospirillales</taxon>
        <taxon>Balneatrichaceae</taxon>
        <taxon>Pokkaliibacter</taxon>
    </lineage>
</organism>
<dbReference type="CDD" id="cd21411">
    <property type="entry name" value="NucC"/>
    <property type="match status" value="1"/>
</dbReference>
<dbReference type="RefSeq" id="WP_110188692.1">
    <property type="nucleotide sequence ID" value="NZ_CP177354.1"/>
</dbReference>
<feature type="domain" description="DUF6602" evidence="1">
    <location>
        <begin position="34"/>
        <end position="137"/>
    </location>
</feature>
<evidence type="ECO:0000259" key="1">
    <source>
        <dbReference type="Pfam" id="PF20247"/>
    </source>
</evidence>
<evidence type="ECO:0000313" key="2">
    <source>
        <dbReference type="EMBL" id="PXF29962.1"/>
    </source>
</evidence>
<reference evidence="2 3" key="1">
    <citation type="submission" date="2015-03" db="EMBL/GenBank/DDBJ databases">
        <authorList>
            <person name="Krishnan R."/>
            <person name="Midha S."/>
            <person name="Patil P.B."/>
            <person name="Rameshkumar N."/>
        </authorList>
    </citation>
    <scope>NUCLEOTIDE SEQUENCE [LARGE SCALE GENOMIC DNA]</scope>
    <source>
        <strain evidence="2 3">L1E11</strain>
    </source>
</reference>
<sequence length="258" mass="28431">MNTASAASELDGPAYLRACFSAEQSSLTAKISLANTSITHSGKMGEVNEQHFIEFLRRHLPRRYSVDSAIVIDSQGSVSDQIDIVIYDNQYTPILLGQHGHHFVPAEAVYGVIEVKPQIDKSTIEYAGGKAASVRKLHRTTAEIPHAGGKFAPKEPFPIFAGLVAARRIEWEGGINSQVLLSHLQSLDEAHHLDFGLALEGGHFDFFERGMETTNQQNALGFFLFRLLDKLQSLGTTPAADWKKYADVMRQLPDLSTP</sequence>
<dbReference type="Pfam" id="PF20247">
    <property type="entry name" value="DUF6602"/>
    <property type="match status" value="1"/>
</dbReference>
<accession>A0ABX5LTI1</accession>
<dbReference type="InterPro" id="IPR046537">
    <property type="entry name" value="DUF6602"/>
</dbReference>